<organism evidence="1">
    <name type="scientific">marine sediment metagenome</name>
    <dbReference type="NCBI Taxonomy" id="412755"/>
    <lineage>
        <taxon>unclassified sequences</taxon>
        <taxon>metagenomes</taxon>
        <taxon>ecological metagenomes</taxon>
    </lineage>
</organism>
<feature type="non-terminal residue" evidence="1">
    <location>
        <position position="102"/>
    </location>
</feature>
<proteinExistence type="predicted"/>
<comment type="caution">
    <text evidence="1">The sequence shown here is derived from an EMBL/GenBank/DDBJ whole genome shotgun (WGS) entry which is preliminary data.</text>
</comment>
<sequence length="102" mass="11397">MSVYLQFDSSARSNPYIKRDLGAGVVFVPNDNYPNNPAPASPEAYQLNKNLVQTPTNYRVFYRELNDANNVRTIGFLAHCKERPTNLNFSVESCVVVVPSNG</sequence>
<evidence type="ECO:0000313" key="1">
    <source>
        <dbReference type="EMBL" id="KKL91311.1"/>
    </source>
</evidence>
<name>A0A0F9GLF8_9ZZZZ</name>
<dbReference type="AlphaFoldDB" id="A0A0F9GLF8"/>
<protein>
    <submittedName>
        <fullName evidence="1">Uncharacterized protein</fullName>
    </submittedName>
</protein>
<dbReference type="EMBL" id="LAZR01019769">
    <property type="protein sequence ID" value="KKL91311.1"/>
    <property type="molecule type" value="Genomic_DNA"/>
</dbReference>
<reference evidence="1" key="1">
    <citation type="journal article" date="2015" name="Nature">
        <title>Complex archaea that bridge the gap between prokaryotes and eukaryotes.</title>
        <authorList>
            <person name="Spang A."/>
            <person name="Saw J.H."/>
            <person name="Jorgensen S.L."/>
            <person name="Zaremba-Niedzwiedzka K."/>
            <person name="Martijn J."/>
            <person name="Lind A.E."/>
            <person name="van Eijk R."/>
            <person name="Schleper C."/>
            <person name="Guy L."/>
            <person name="Ettema T.J."/>
        </authorList>
    </citation>
    <scope>NUCLEOTIDE SEQUENCE</scope>
</reference>
<gene>
    <name evidence="1" type="ORF">LCGC14_1895990</name>
</gene>
<accession>A0A0F9GLF8</accession>